<evidence type="ECO:0000256" key="2">
    <source>
        <dbReference type="ARBA" id="ARBA00022649"/>
    </source>
</evidence>
<dbReference type="GO" id="GO:0016075">
    <property type="term" value="P:rRNA catabolic process"/>
    <property type="evidence" value="ECO:0007669"/>
    <property type="project" value="TreeGrafter"/>
</dbReference>
<reference evidence="3 4" key="2">
    <citation type="submission" date="2009-03" db="EMBL/GenBank/DDBJ databases">
        <title>Draft genome sequence of Roseburia inulinivorans (DSM 16841).</title>
        <authorList>
            <person name="Sudarsanam P."/>
            <person name="Ley R."/>
            <person name="Guruge J."/>
            <person name="Turnbaugh P.J."/>
            <person name="Mahowald M."/>
            <person name="Liep D."/>
            <person name="Gordon J."/>
        </authorList>
    </citation>
    <scope>NUCLEOTIDE SEQUENCE [LARGE SCALE GENOMIC DNA]</scope>
    <source>
        <strain evidence="3 4">DSM 16841</strain>
    </source>
</reference>
<name>C0FZK5_9FIRM</name>
<dbReference type="SUPFAM" id="SSF50118">
    <property type="entry name" value="Cell growth inhibitor/plasmid maintenance toxic component"/>
    <property type="match status" value="1"/>
</dbReference>
<protein>
    <submittedName>
        <fullName evidence="3">Toxin-antitoxin system, toxin component, MazF family</fullName>
    </submittedName>
</protein>
<dbReference type="Pfam" id="PF02452">
    <property type="entry name" value="PemK_toxin"/>
    <property type="match status" value="1"/>
</dbReference>
<organism evidence="3 4">
    <name type="scientific">Roseburia inulinivorans DSM 16841</name>
    <dbReference type="NCBI Taxonomy" id="622312"/>
    <lineage>
        <taxon>Bacteria</taxon>
        <taxon>Bacillati</taxon>
        <taxon>Bacillota</taxon>
        <taxon>Clostridia</taxon>
        <taxon>Lachnospirales</taxon>
        <taxon>Lachnospiraceae</taxon>
        <taxon>Roseburia</taxon>
    </lineage>
</organism>
<evidence type="ECO:0000313" key="4">
    <source>
        <dbReference type="Proteomes" id="UP000003561"/>
    </source>
</evidence>
<evidence type="ECO:0000256" key="1">
    <source>
        <dbReference type="ARBA" id="ARBA00007521"/>
    </source>
</evidence>
<dbReference type="EMBL" id="ACFY01000167">
    <property type="protein sequence ID" value="EEG91991.1"/>
    <property type="molecule type" value="Genomic_DNA"/>
</dbReference>
<proteinExistence type="inferred from homology"/>
<dbReference type="eggNOG" id="COG2337">
    <property type="taxonomic scope" value="Bacteria"/>
</dbReference>
<evidence type="ECO:0000313" key="3">
    <source>
        <dbReference type="EMBL" id="EEG91991.1"/>
    </source>
</evidence>
<dbReference type="GO" id="GO:0003677">
    <property type="term" value="F:DNA binding"/>
    <property type="evidence" value="ECO:0007669"/>
    <property type="project" value="InterPro"/>
</dbReference>
<comment type="caution">
    <text evidence="3">The sequence shown here is derived from an EMBL/GenBank/DDBJ whole genome shotgun (WGS) entry which is preliminary data.</text>
</comment>
<dbReference type="GO" id="GO:0004521">
    <property type="term" value="F:RNA endonuclease activity"/>
    <property type="evidence" value="ECO:0007669"/>
    <property type="project" value="TreeGrafter"/>
</dbReference>
<dbReference type="GO" id="GO:0006402">
    <property type="term" value="P:mRNA catabolic process"/>
    <property type="evidence" value="ECO:0007669"/>
    <property type="project" value="TreeGrafter"/>
</dbReference>
<reference evidence="3 4" key="1">
    <citation type="submission" date="2009-02" db="EMBL/GenBank/DDBJ databases">
        <authorList>
            <person name="Fulton L."/>
            <person name="Clifton S."/>
            <person name="Fulton B."/>
            <person name="Xu J."/>
            <person name="Minx P."/>
            <person name="Pepin K.H."/>
            <person name="Johnson M."/>
            <person name="Bhonagiri V."/>
            <person name="Nash W.E."/>
            <person name="Mardis E.R."/>
            <person name="Wilson R.K."/>
        </authorList>
    </citation>
    <scope>NUCLEOTIDE SEQUENCE [LARGE SCALE GENOMIC DNA]</scope>
    <source>
        <strain evidence="3 4">DSM 16841</strain>
    </source>
</reference>
<sequence length="163" mass="18575">MLYQHDTWQALSISVYGDWRQQQMKENWVYRRGDLYLANLGVPVGSKQGGVRPVVVLQNDVGNYYAPTITIAPLTSKIEKKRKQPTHFFLRKAKGLAKPSMVLAEQLDTCDKICVIRYLGRVSKGQMRGIDEAVRIQLGYYIPEQAEKKRQGKCRKDGEEGDG</sequence>
<dbReference type="Proteomes" id="UP000003561">
    <property type="component" value="Unassembled WGS sequence"/>
</dbReference>
<dbReference type="PANTHER" id="PTHR33988:SF2">
    <property type="entry name" value="ENDORIBONUCLEASE MAZF"/>
    <property type="match status" value="1"/>
</dbReference>
<dbReference type="AlphaFoldDB" id="C0FZK5"/>
<accession>C0FZK5</accession>
<comment type="similarity">
    <text evidence="1">Belongs to the PemK/MazF family.</text>
</comment>
<gene>
    <name evidence="3" type="ORF">ROSEINA2194_04202</name>
</gene>
<dbReference type="PANTHER" id="PTHR33988">
    <property type="entry name" value="ENDORIBONUCLEASE MAZF-RELATED"/>
    <property type="match status" value="1"/>
</dbReference>
<dbReference type="InterPro" id="IPR003477">
    <property type="entry name" value="PemK-like"/>
</dbReference>
<dbReference type="InterPro" id="IPR011067">
    <property type="entry name" value="Plasmid_toxin/cell-grow_inhib"/>
</dbReference>
<keyword evidence="2" id="KW-1277">Toxin-antitoxin system</keyword>
<dbReference type="Gene3D" id="2.30.30.110">
    <property type="match status" value="1"/>
</dbReference>